<evidence type="ECO:0000313" key="2">
    <source>
        <dbReference type="Proteomes" id="UP001162992"/>
    </source>
</evidence>
<sequence>MEEFDKHQFITIYLPAPTMDDMLYDKKKALLCNRGLCCNFEMAAVGSEKSSFIDDLLETARILKLSETEWYFLEDDEKGSISPRNELEALGMLYSTLSGLLVSVDCDQEFTSLTALQNIVTERLKLFASTEPAQGRDIENCEEVEAELIAWAVEQGIQSKLKIIEFEGFGRGGAAATDINIGDLVLEIPVESLIYECTALNSSMGAVLSQLEGLSGESMALLWTIKERQAQESKFATYFVSLPASFNTGLSFTMEGLKELEGALVFEEILQAKEHLRRQYDALFPALIEAFPETFPEQVYTWENFLWASELWYSNGVKVGFPDGTFKACLIPVAGILNHSVYPHITHYSRIDAATSTLKLHAIRPCKCGEQCFLSYGALSSADLLMFYGFVLRDDNPYDTIPIELDVPEPSSSSQKSELLSRYSITSSHMLRATWLCKSASTKNSLPSRLLAALRIIFMEESELEIFDENPRYRMISPANEKAVFEALLAIVDPLLGPFQNLDGHDGIAGDVDSCTNEDWDVRLAIHFKDQQRRILSSLQRSCIKSLHE</sequence>
<keyword evidence="2" id="KW-1185">Reference proteome</keyword>
<name>A0ACC2AV71_DIPCM</name>
<evidence type="ECO:0000313" key="1">
    <source>
        <dbReference type="EMBL" id="KAJ7520929.1"/>
    </source>
</evidence>
<organism evidence="1 2">
    <name type="scientific">Diphasiastrum complanatum</name>
    <name type="common">Issler's clubmoss</name>
    <name type="synonym">Lycopodium complanatum</name>
    <dbReference type="NCBI Taxonomy" id="34168"/>
    <lineage>
        <taxon>Eukaryota</taxon>
        <taxon>Viridiplantae</taxon>
        <taxon>Streptophyta</taxon>
        <taxon>Embryophyta</taxon>
        <taxon>Tracheophyta</taxon>
        <taxon>Lycopodiopsida</taxon>
        <taxon>Lycopodiales</taxon>
        <taxon>Lycopodiaceae</taxon>
        <taxon>Lycopodioideae</taxon>
        <taxon>Diphasiastrum</taxon>
    </lineage>
</organism>
<proteinExistence type="predicted"/>
<accession>A0ACC2AV71</accession>
<protein>
    <submittedName>
        <fullName evidence="1">Uncharacterized protein</fullName>
    </submittedName>
</protein>
<dbReference type="Proteomes" id="UP001162992">
    <property type="component" value="Chromosome 19"/>
</dbReference>
<reference evidence="2" key="1">
    <citation type="journal article" date="2024" name="Proc. Natl. Acad. Sci. U.S.A.">
        <title>Extraordinary preservation of gene collinearity over three hundred million years revealed in homosporous lycophytes.</title>
        <authorList>
            <person name="Li C."/>
            <person name="Wickell D."/>
            <person name="Kuo L.Y."/>
            <person name="Chen X."/>
            <person name="Nie B."/>
            <person name="Liao X."/>
            <person name="Peng D."/>
            <person name="Ji J."/>
            <person name="Jenkins J."/>
            <person name="Williams M."/>
            <person name="Shu S."/>
            <person name="Plott C."/>
            <person name="Barry K."/>
            <person name="Rajasekar S."/>
            <person name="Grimwood J."/>
            <person name="Han X."/>
            <person name="Sun S."/>
            <person name="Hou Z."/>
            <person name="He W."/>
            <person name="Dai G."/>
            <person name="Sun C."/>
            <person name="Schmutz J."/>
            <person name="Leebens-Mack J.H."/>
            <person name="Li F.W."/>
            <person name="Wang L."/>
        </authorList>
    </citation>
    <scope>NUCLEOTIDE SEQUENCE [LARGE SCALE GENOMIC DNA]</scope>
    <source>
        <strain evidence="2">cv. PW_Plant_1</strain>
    </source>
</reference>
<dbReference type="EMBL" id="CM055110">
    <property type="protein sequence ID" value="KAJ7520929.1"/>
    <property type="molecule type" value="Genomic_DNA"/>
</dbReference>
<gene>
    <name evidence="1" type="ORF">O6H91_19G030100</name>
</gene>
<comment type="caution">
    <text evidence="1">The sequence shown here is derived from an EMBL/GenBank/DDBJ whole genome shotgun (WGS) entry which is preliminary data.</text>
</comment>